<reference evidence="11" key="1">
    <citation type="submission" date="2018-05" db="EMBL/GenBank/DDBJ databases">
        <authorList>
            <person name="Datahose"/>
        </authorList>
    </citation>
    <scope>NUCLEOTIDE SEQUENCE</scope>
</reference>
<evidence type="ECO:0000256" key="5">
    <source>
        <dbReference type="ARBA" id="ARBA00023040"/>
    </source>
</evidence>
<dbReference type="Proteomes" id="UP000265100">
    <property type="component" value="Chromosome 5"/>
</dbReference>
<dbReference type="Pfam" id="PF00001">
    <property type="entry name" value="7tm_1"/>
    <property type="match status" value="1"/>
</dbReference>
<protein>
    <recommendedName>
        <fullName evidence="10">G-protein coupled receptors family 1 profile domain-containing protein</fullName>
    </recommendedName>
</protein>
<keyword evidence="3 9" id="KW-0812">Transmembrane</keyword>
<comment type="subcellular location">
    <subcellularLocation>
        <location evidence="1">Membrane</location>
        <topology evidence="1">Multi-pass membrane protein</topology>
    </subcellularLocation>
</comment>
<dbReference type="AlphaFoldDB" id="A0A3P8QTB1"/>
<evidence type="ECO:0000256" key="4">
    <source>
        <dbReference type="ARBA" id="ARBA00022989"/>
    </source>
</evidence>
<dbReference type="InterPro" id="IPR000276">
    <property type="entry name" value="GPCR_Rhodpsn"/>
</dbReference>
<keyword evidence="5" id="KW-0297">G-protein coupled receptor</keyword>
<dbReference type="GeneTree" id="ENSGT00650000093633"/>
<evidence type="ECO:0000313" key="11">
    <source>
        <dbReference type="Ensembl" id="ENSACLP00000032326.1"/>
    </source>
</evidence>
<dbReference type="PANTHER" id="PTHR11394:SF72">
    <property type="entry name" value="OLFACTORY RECEPTOR CLASS A-LIKE PROTEIN 4"/>
    <property type="match status" value="1"/>
</dbReference>
<dbReference type="STRING" id="8154.ENSACLP00000032326"/>
<evidence type="ECO:0000256" key="1">
    <source>
        <dbReference type="ARBA" id="ARBA00004141"/>
    </source>
</evidence>
<keyword evidence="2" id="KW-0716">Sensory transduction</keyword>
<evidence type="ECO:0000256" key="9">
    <source>
        <dbReference type="SAM" id="Phobius"/>
    </source>
</evidence>
<dbReference type="Gene3D" id="1.20.1070.10">
    <property type="entry name" value="Rhodopsin 7-helix transmembrane proteins"/>
    <property type="match status" value="1"/>
</dbReference>
<feature type="transmembrane region" description="Helical" evidence="9">
    <location>
        <begin position="89"/>
        <end position="110"/>
    </location>
</feature>
<dbReference type="GO" id="GO:0016020">
    <property type="term" value="C:membrane"/>
    <property type="evidence" value="ECO:0007669"/>
    <property type="project" value="UniProtKB-SubCell"/>
</dbReference>
<organism evidence="11 12">
    <name type="scientific">Astatotilapia calliptera</name>
    <name type="common">Eastern happy</name>
    <name type="synonym">Chromis callipterus</name>
    <dbReference type="NCBI Taxonomy" id="8154"/>
    <lineage>
        <taxon>Eukaryota</taxon>
        <taxon>Metazoa</taxon>
        <taxon>Chordata</taxon>
        <taxon>Craniata</taxon>
        <taxon>Vertebrata</taxon>
        <taxon>Euteleostomi</taxon>
        <taxon>Actinopterygii</taxon>
        <taxon>Neopterygii</taxon>
        <taxon>Teleostei</taxon>
        <taxon>Neoteleostei</taxon>
        <taxon>Acanthomorphata</taxon>
        <taxon>Ovalentaria</taxon>
        <taxon>Cichlomorphae</taxon>
        <taxon>Cichliformes</taxon>
        <taxon>Cichlidae</taxon>
        <taxon>African cichlids</taxon>
        <taxon>Pseudocrenilabrinae</taxon>
        <taxon>Haplochromini</taxon>
        <taxon>Astatotilapia</taxon>
    </lineage>
</organism>
<reference evidence="11" key="2">
    <citation type="submission" date="2025-08" db="UniProtKB">
        <authorList>
            <consortium name="Ensembl"/>
        </authorList>
    </citation>
    <scope>IDENTIFICATION</scope>
</reference>
<keyword evidence="4 9" id="KW-1133">Transmembrane helix</keyword>
<evidence type="ECO:0000259" key="10">
    <source>
        <dbReference type="PROSITE" id="PS50262"/>
    </source>
</evidence>
<keyword evidence="6 9" id="KW-0472">Membrane</keyword>
<keyword evidence="12" id="KW-1185">Reference proteome</keyword>
<dbReference type="OMA" id="PGWCRVF"/>
<evidence type="ECO:0000256" key="2">
    <source>
        <dbReference type="ARBA" id="ARBA00022606"/>
    </source>
</evidence>
<evidence type="ECO:0000256" key="7">
    <source>
        <dbReference type="ARBA" id="ARBA00023170"/>
    </source>
</evidence>
<dbReference type="OrthoDB" id="9935175at2759"/>
<keyword evidence="8" id="KW-0807">Transducer</keyword>
<dbReference type="InterPro" id="IPR017452">
    <property type="entry name" value="GPCR_Rhodpsn_7TM"/>
</dbReference>
<feature type="transmembrane region" description="Helical" evidence="9">
    <location>
        <begin position="280"/>
        <end position="303"/>
    </location>
</feature>
<name>A0A3P8QTB1_ASTCA</name>
<dbReference type="GO" id="GO:0004930">
    <property type="term" value="F:G protein-coupled receptor activity"/>
    <property type="evidence" value="ECO:0007669"/>
    <property type="project" value="UniProtKB-KW"/>
</dbReference>
<feature type="domain" description="G-protein coupled receptors family 1 profile" evidence="10">
    <location>
        <begin position="22"/>
        <end position="259"/>
    </location>
</feature>
<dbReference type="Ensembl" id="ENSACLT00000033091.1">
    <property type="protein sequence ID" value="ENSACLP00000032326.1"/>
    <property type="gene ID" value="ENSACLG00000021845.1"/>
</dbReference>
<accession>A0A3P8QTB1</accession>
<evidence type="ECO:0000313" key="12">
    <source>
        <dbReference type="Proteomes" id="UP000265100"/>
    </source>
</evidence>
<feature type="transmembrane region" description="Helical" evidence="9">
    <location>
        <begin position="47"/>
        <end position="69"/>
    </location>
</feature>
<evidence type="ECO:0000256" key="8">
    <source>
        <dbReference type="ARBA" id="ARBA00023224"/>
    </source>
</evidence>
<dbReference type="CDD" id="cd00637">
    <property type="entry name" value="7tm_classA_rhodopsin-like"/>
    <property type="match status" value="1"/>
</dbReference>
<feature type="transmembrane region" description="Helical" evidence="9">
    <location>
        <begin position="131"/>
        <end position="152"/>
    </location>
</feature>
<dbReference type="RefSeq" id="XP_026022182.1">
    <property type="nucleotide sequence ID" value="XM_026166397.1"/>
</dbReference>
<evidence type="ECO:0000256" key="6">
    <source>
        <dbReference type="ARBA" id="ARBA00023136"/>
    </source>
</evidence>
<feature type="transmembrane region" description="Helical" evidence="9">
    <location>
        <begin position="12"/>
        <end position="35"/>
    </location>
</feature>
<dbReference type="PRINTS" id="PR00237">
    <property type="entry name" value="GPCRRHODOPSN"/>
</dbReference>
<dbReference type="PANTHER" id="PTHR11394">
    <property type="entry name" value="TASTE RECEPTOR TYPE 2"/>
    <property type="match status" value="1"/>
</dbReference>
<feature type="transmembrane region" description="Helical" evidence="9">
    <location>
        <begin position="200"/>
        <end position="218"/>
    </location>
</feature>
<evidence type="ECO:0000256" key="3">
    <source>
        <dbReference type="ARBA" id="ARBA00022692"/>
    </source>
</evidence>
<dbReference type="GeneID" id="113021693"/>
<dbReference type="CTD" id="100004842"/>
<proteinExistence type="predicted"/>
<keyword evidence="7" id="KW-0675">Receptor</keyword>
<dbReference type="SUPFAM" id="SSF81321">
    <property type="entry name" value="Family A G protein-coupled receptor-like"/>
    <property type="match status" value="1"/>
</dbReference>
<dbReference type="PROSITE" id="PS50262">
    <property type="entry name" value="G_PROTEIN_RECEP_F1_2"/>
    <property type="match status" value="1"/>
</dbReference>
<feature type="transmembrane region" description="Helical" evidence="9">
    <location>
        <begin position="246"/>
        <end position="268"/>
    </location>
</feature>
<reference evidence="11" key="3">
    <citation type="submission" date="2025-09" db="UniProtKB">
        <authorList>
            <consortium name="Ensembl"/>
        </authorList>
    </citation>
    <scope>IDENTIFICATION</scope>
</reference>
<sequence>MSKVLTVEAILFGVLVFSGILGNILVIYVVFQSVTKTPPRRLPPSDLILVHLSLANLLSSLFRTVPIFVSDLGLDLYLSSGWCRVFMLLWVWWRAVGCWVTLTLSAFQCTTLRRQNVAFGPLTVQRERRRLWVVLGVVWGANLAFSVPALVYSTHVKGNATVELMVISSTTRPLLGCVWEFPSEEQGTVFASTSLAVNEVLPLVLMVCTNVATLHALAKHIRAVASGGTHTELDKHLSSERKAAQVIMSLVLLFVVCWVLQVAAVTYYNHNRGHHAEGLLTVSHFSSSLFVGFSPLVVALGHGKLRRKIMSMMLG</sequence>